<reference evidence="3" key="2">
    <citation type="submission" date="2025-08" db="UniProtKB">
        <authorList>
            <consortium name="RefSeq"/>
        </authorList>
    </citation>
    <scope>IDENTIFICATION</scope>
    <source>
        <tissue evidence="3">Leaf</tissue>
    </source>
</reference>
<evidence type="ECO:0000313" key="3">
    <source>
        <dbReference type="RefSeq" id="XP_009792385.1"/>
    </source>
</evidence>
<evidence type="ECO:0000313" key="2">
    <source>
        <dbReference type="Proteomes" id="UP000189701"/>
    </source>
</evidence>
<dbReference type="AlphaFoldDB" id="A0A1U7Y0T6"/>
<gene>
    <name evidence="3" type="primary">LOC104239452</name>
</gene>
<dbReference type="Proteomes" id="UP000189701">
    <property type="component" value="Unplaced"/>
</dbReference>
<dbReference type="RefSeq" id="XP_009792385.1">
    <property type="nucleotide sequence ID" value="XM_009794083.1"/>
</dbReference>
<keyword evidence="2" id="KW-1185">Reference proteome</keyword>
<sequence length="85" mass="9241">MSAVREWAASQGGKLSEAVAVNNLGKWKTATQMIALTILLVTRDSSLSGAGIFVASGVILLYVSAWLAVWSLVVYMRKIWKVLLM</sequence>
<dbReference type="PANTHER" id="PTHR14269:SF58">
    <property type="entry name" value="CDP-DIACYLGLYCEROL--GLYCEROL-3-PHOSPHATE 3-PHOSPHATIDYLTRANSFERASE 2-LIKE"/>
    <property type="match status" value="1"/>
</dbReference>
<keyword evidence="1" id="KW-1133">Transmembrane helix</keyword>
<dbReference type="PANTHER" id="PTHR14269">
    <property type="entry name" value="CDP-DIACYLGLYCEROL--GLYCEROL-3-PHOSPHATE 3-PHOSPHATIDYLTRANSFERASE-RELATED"/>
    <property type="match status" value="1"/>
</dbReference>
<dbReference type="GO" id="GO:0009941">
    <property type="term" value="C:chloroplast envelope"/>
    <property type="evidence" value="ECO:0007669"/>
    <property type="project" value="TreeGrafter"/>
</dbReference>
<protein>
    <submittedName>
        <fullName evidence="3">CDP-diacylglycerol--glycerol-3-phosphate 3-phosphatidyltransferase 2-like isoform X2</fullName>
    </submittedName>
</protein>
<dbReference type="InterPro" id="IPR050324">
    <property type="entry name" value="CDP-alcohol_PTase-I"/>
</dbReference>
<keyword evidence="1" id="KW-0472">Membrane</keyword>
<name>A0A1U7Y0T6_NICSY</name>
<evidence type="ECO:0000256" key="1">
    <source>
        <dbReference type="SAM" id="Phobius"/>
    </source>
</evidence>
<proteinExistence type="predicted"/>
<dbReference type="GO" id="GO:0008444">
    <property type="term" value="F:CDP-diacylglycerol-glycerol-3-phosphate 3-phosphatidyltransferase activity"/>
    <property type="evidence" value="ECO:0007669"/>
    <property type="project" value="TreeGrafter"/>
</dbReference>
<dbReference type="GO" id="GO:0046474">
    <property type="term" value="P:glycerophospholipid biosynthetic process"/>
    <property type="evidence" value="ECO:0007669"/>
    <property type="project" value="TreeGrafter"/>
</dbReference>
<accession>A0A1U7Y0T6</accession>
<organism evidence="2 3">
    <name type="scientific">Nicotiana sylvestris</name>
    <name type="common">Wood tobacco</name>
    <name type="synonym">South American tobacco</name>
    <dbReference type="NCBI Taxonomy" id="4096"/>
    <lineage>
        <taxon>Eukaryota</taxon>
        <taxon>Viridiplantae</taxon>
        <taxon>Streptophyta</taxon>
        <taxon>Embryophyta</taxon>
        <taxon>Tracheophyta</taxon>
        <taxon>Spermatophyta</taxon>
        <taxon>Magnoliopsida</taxon>
        <taxon>eudicotyledons</taxon>
        <taxon>Gunneridae</taxon>
        <taxon>Pentapetalae</taxon>
        <taxon>asterids</taxon>
        <taxon>lamiids</taxon>
        <taxon>Solanales</taxon>
        <taxon>Solanaceae</taxon>
        <taxon>Nicotianoideae</taxon>
        <taxon>Nicotianeae</taxon>
        <taxon>Nicotiana</taxon>
    </lineage>
</organism>
<reference evidence="2" key="1">
    <citation type="journal article" date="2013" name="Genome Biol.">
        <title>Reference genomes and transcriptomes of Nicotiana sylvestris and Nicotiana tomentosiformis.</title>
        <authorList>
            <person name="Sierro N."/>
            <person name="Battey J.N."/>
            <person name="Ouadi S."/>
            <person name="Bovet L."/>
            <person name="Goepfert S."/>
            <person name="Bakaher N."/>
            <person name="Peitsch M.C."/>
            <person name="Ivanov N.V."/>
        </authorList>
    </citation>
    <scope>NUCLEOTIDE SEQUENCE [LARGE SCALE GENOMIC DNA]</scope>
</reference>
<keyword evidence="1" id="KW-0812">Transmembrane</keyword>
<feature type="transmembrane region" description="Helical" evidence="1">
    <location>
        <begin position="50"/>
        <end position="75"/>
    </location>
</feature>